<keyword evidence="6 9" id="KW-0812">Transmembrane</keyword>
<evidence type="ECO:0000256" key="2">
    <source>
        <dbReference type="ARBA" id="ARBA00004236"/>
    </source>
</evidence>
<feature type="transmembrane region" description="Helical" evidence="9">
    <location>
        <begin position="66"/>
        <end position="84"/>
    </location>
</feature>
<comment type="subcellular location">
    <subcellularLocation>
        <location evidence="2">Cell membrane</location>
    </subcellularLocation>
    <subcellularLocation>
        <location evidence="1">Membrane</location>
        <topology evidence="1">Multi-pass membrane protein</topology>
    </subcellularLocation>
</comment>
<evidence type="ECO:0000256" key="1">
    <source>
        <dbReference type="ARBA" id="ARBA00004141"/>
    </source>
</evidence>
<evidence type="ECO:0000256" key="9">
    <source>
        <dbReference type="SAM" id="Phobius"/>
    </source>
</evidence>
<comment type="caution">
    <text evidence="11">The sequence shown here is derived from an EMBL/GenBank/DDBJ whole genome shotgun (WGS) entry which is preliminary data.</text>
</comment>
<feature type="transmembrane region" description="Helical" evidence="9">
    <location>
        <begin position="300"/>
        <end position="324"/>
    </location>
</feature>
<dbReference type="PANTHER" id="PTHR30576:SF4">
    <property type="entry name" value="UNDECAPRENYL-PHOSPHATE GALACTOSE PHOSPHOTRANSFERASE"/>
    <property type="match status" value="1"/>
</dbReference>
<evidence type="ECO:0000259" key="10">
    <source>
        <dbReference type="Pfam" id="PF02397"/>
    </source>
</evidence>
<feature type="transmembrane region" description="Helical" evidence="9">
    <location>
        <begin position="128"/>
        <end position="145"/>
    </location>
</feature>
<keyword evidence="7 9" id="KW-1133">Transmembrane helix</keyword>
<dbReference type="RefSeq" id="WP_225251243.1">
    <property type="nucleotide sequence ID" value="NZ_JAIWIU010000109.1"/>
</dbReference>
<protein>
    <submittedName>
        <fullName evidence="11">Undecaprenyl-phosphate galactose phosphotransferase WbaP</fullName>
    </submittedName>
</protein>
<dbReference type="InterPro" id="IPR017475">
    <property type="entry name" value="EPS_sugar_tfrase"/>
</dbReference>
<evidence type="ECO:0000256" key="5">
    <source>
        <dbReference type="ARBA" id="ARBA00022679"/>
    </source>
</evidence>
<evidence type="ECO:0000256" key="8">
    <source>
        <dbReference type="ARBA" id="ARBA00023136"/>
    </source>
</evidence>
<feature type="transmembrane region" description="Helical" evidence="9">
    <location>
        <begin position="21"/>
        <end position="46"/>
    </location>
</feature>
<name>A0ABS7YPD5_9VIBR</name>
<evidence type="ECO:0000313" key="12">
    <source>
        <dbReference type="Proteomes" id="UP001199044"/>
    </source>
</evidence>
<keyword evidence="5" id="KW-0808">Transferase</keyword>
<dbReference type="PANTHER" id="PTHR30576">
    <property type="entry name" value="COLANIC BIOSYNTHESIS UDP-GLUCOSE LIPID CARRIER TRANSFERASE"/>
    <property type="match status" value="1"/>
</dbReference>
<evidence type="ECO:0000256" key="7">
    <source>
        <dbReference type="ARBA" id="ARBA00022989"/>
    </source>
</evidence>
<accession>A0ABS7YPD5</accession>
<dbReference type="Proteomes" id="UP001199044">
    <property type="component" value="Unassembled WGS sequence"/>
</dbReference>
<evidence type="ECO:0000313" key="11">
    <source>
        <dbReference type="EMBL" id="MCA2017538.1"/>
    </source>
</evidence>
<dbReference type="InterPro" id="IPR017472">
    <property type="entry name" value="Undecaprenyl-P_galact_Ptfrase"/>
</dbReference>
<keyword evidence="4" id="KW-1003">Cell membrane</keyword>
<keyword evidence="12" id="KW-1185">Reference proteome</keyword>
<organism evidence="11 12">
    <name type="scientific">Vibrio tritonius</name>
    <dbReference type="NCBI Taxonomy" id="1435069"/>
    <lineage>
        <taxon>Bacteria</taxon>
        <taxon>Pseudomonadati</taxon>
        <taxon>Pseudomonadota</taxon>
        <taxon>Gammaproteobacteria</taxon>
        <taxon>Vibrionales</taxon>
        <taxon>Vibrionaceae</taxon>
        <taxon>Vibrio</taxon>
    </lineage>
</organism>
<sequence>MEHVNVESGGYGVKYSRLIPVFNSMILILFDLFAFIVSENIAYVISDKGSWSGFYLLGDGYSLGSNYWQGTVFFIIAFMSIFWFGVNRLHYTRRKPFWDELKDVIKNLFILSILSLAMNLLLVSNYSVEIWAISWAVLFVLLPLCRNSAKLILNKLGLWSVPCVIIGEQQNAIEAYKAISSDMSTGYTIKAFVNPYESSQLDVHQENSTDVPYISETAFIGNLDKYYRVFIALEKEDNKTRDYWVRKLAYLNVSNISVIPAMRGIPLYGADVSNFFSSELMMLSVKNNLSKTSARILKRCFDIVTSALLLTLLSPFFLFVAYMVKRDGGSATFGHERIGFNGKPFKCLKFRTMVMNSQEVLQELLENDPQARAEWDREFKLKNDPRITKIGHFLRKTSLDELPQLWNVLKGEMSLVGPRPVIDEELKRYGDDVLYYNLVKPGMSGLWQVTGRSDTDYTTRVYLDSWYVKNWSLWYDIVILFKTVGVVVRGDGAY</sequence>
<feature type="domain" description="Bacterial sugar transferase" evidence="10">
    <location>
        <begin position="298"/>
        <end position="488"/>
    </location>
</feature>
<gene>
    <name evidence="11" type="primary">wbaP</name>
    <name evidence="11" type="ORF">LDJ79_15540</name>
</gene>
<evidence type="ECO:0000256" key="6">
    <source>
        <dbReference type="ARBA" id="ARBA00022692"/>
    </source>
</evidence>
<dbReference type="EMBL" id="JAIWIU010000109">
    <property type="protein sequence ID" value="MCA2017538.1"/>
    <property type="molecule type" value="Genomic_DNA"/>
</dbReference>
<evidence type="ECO:0000256" key="4">
    <source>
        <dbReference type="ARBA" id="ARBA00022475"/>
    </source>
</evidence>
<feature type="transmembrane region" description="Helical" evidence="9">
    <location>
        <begin position="104"/>
        <end position="122"/>
    </location>
</feature>
<dbReference type="InterPro" id="IPR003362">
    <property type="entry name" value="Bact_transf"/>
</dbReference>
<evidence type="ECO:0000256" key="3">
    <source>
        <dbReference type="ARBA" id="ARBA00006464"/>
    </source>
</evidence>
<comment type="similarity">
    <text evidence="3">Belongs to the bacterial sugar transferase family.</text>
</comment>
<reference evidence="12" key="1">
    <citation type="submission" date="2023-07" db="EMBL/GenBank/DDBJ databases">
        <title>Molecular identification of indigenous halophilic bacteria isolated from red sea cost, biodegradation of synthetic dyes and assessment of degraded metabolite toxicity.</title>
        <authorList>
            <person name="Chaieb K."/>
            <person name="Altayb H.N."/>
        </authorList>
    </citation>
    <scope>NUCLEOTIDE SEQUENCE [LARGE SCALE GENOMIC DNA]</scope>
    <source>
        <strain evidence="12">K20</strain>
    </source>
</reference>
<dbReference type="NCBIfam" id="TIGR03025">
    <property type="entry name" value="EPS_sugtrans"/>
    <property type="match status" value="1"/>
</dbReference>
<dbReference type="NCBIfam" id="TIGR03022">
    <property type="entry name" value="WbaP_sugtrans"/>
    <property type="match status" value="1"/>
</dbReference>
<proteinExistence type="inferred from homology"/>
<dbReference type="Pfam" id="PF02397">
    <property type="entry name" value="Bac_transf"/>
    <property type="match status" value="1"/>
</dbReference>
<keyword evidence="8 9" id="KW-0472">Membrane</keyword>